<dbReference type="Proteomes" id="UP000030746">
    <property type="component" value="Unassembled WGS sequence"/>
</dbReference>
<proteinExistence type="predicted"/>
<protein>
    <submittedName>
        <fullName evidence="1">Uncharacterized protein</fullName>
    </submittedName>
</protein>
<sequence>DIAKLMIKKDLSFSRLVKYNDKPEFFSSWKSSFCDVISDLDLKPLEEIDLLIKWLGPESSKQAPSLKAANPGNIKKGLNCIWERLNDRYASPELIESAIKNKL</sequence>
<gene>
    <name evidence="1" type="ORF">LOTGIDRAFT_78434</name>
</gene>
<feature type="non-terminal residue" evidence="1">
    <location>
        <position position="103"/>
    </location>
</feature>
<feature type="non-terminal residue" evidence="1">
    <location>
        <position position="1"/>
    </location>
</feature>
<keyword evidence="2" id="KW-1185">Reference proteome</keyword>
<dbReference type="PANTHER" id="PTHR47331">
    <property type="entry name" value="PHD-TYPE DOMAIN-CONTAINING PROTEIN"/>
    <property type="match status" value="1"/>
</dbReference>
<dbReference type="RefSeq" id="XP_009055275.1">
    <property type="nucleotide sequence ID" value="XM_009057027.1"/>
</dbReference>
<name>V4AJC2_LOTGI</name>
<dbReference type="OrthoDB" id="6142165at2759"/>
<dbReference type="KEGG" id="lgi:LOTGIDRAFT_78434"/>
<dbReference type="GeneID" id="20252339"/>
<dbReference type="CTD" id="20252339"/>
<reference evidence="1 2" key="1">
    <citation type="journal article" date="2013" name="Nature">
        <title>Insights into bilaterian evolution from three spiralian genomes.</title>
        <authorList>
            <person name="Simakov O."/>
            <person name="Marletaz F."/>
            <person name="Cho S.J."/>
            <person name="Edsinger-Gonzales E."/>
            <person name="Havlak P."/>
            <person name="Hellsten U."/>
            <person name="Kuo D.H."/>
            <person name="Larsson T."/>
            <person name="Lv J."/>
            <person name="Arendt D."/>
            <person name="Savage R."/>
            <person name="Osoegawa K."/>
            <person name="de Jong P."/>
            <person name="Grimwood J."/>
            <person name="Chapman J.A."/>
            <person name="Shapiro H."/>
            <person name="Aerts A."/>
            <person name="Otillar R.P."/>
            <person name="Terry A.Y."/>
            <person name="Boore J.L."/>
            <person name="Grigoriev I.V."/>
            <person name="Lindberg D.R."/>
            <person name="Seaver E.C."/>
            <person name="Weisblat D.A."/>
            <person name="Putnam N.H."/>
            <person name="Rokhsar D.S."/>
        </authorList>
    </citation>
    <scope>NUCLEOTIDE SEQUENCE [LARGE SCALE GENOMIC DNA]</scope>
</reference>
<accession>V4AJC2</accession>
<dbReference type="EMBL" id="KB201890">
    <property type="protein sequence ID" value="ESO93651.1"/>
    <property type="molecule type" value="Genomic_DNA"/>
</dbReference>
<evidence type="ECO:0000313" key="1">
    <source>
        <dbReference type="EMBL" id="ESO93651.1"/>
    </source>
</evidence>
<organism evidence="1 2">
    <name type="scientific">Lottia gigantea</name>
    <name type="common">Giant owl limpet</name>
    <dbReference type="NCBI Taxonomy" id="225164"/>
    <lineage>
        <taxon>Eukaryota</taxon>
        <taxon>Metazoa</taxon>
        <taxon>Spiralia</taxon>
        <taxon>Lophotrochozoa</taxon>
        <taxon>Mollusca</taxon>
        <taxon>Gastropoda</taxon>
        <taxon>Patellogastropoda</taxon>
        <taxon>Lottioidea</taxon>
        <taxon>Lottiidae</taxon>
        <taxon>Lottia</taxon>
    </lineage>
</organism>
<dbReference type="PANTHER" id="PTHR47331:SF6">
    <property type="entry name" value="DOUBLECORTIN DOMAIN-CONTAINING PROTEIN"/>
    <property type="match status" value="1"/>
</dbReference>
<dbReference type="HOGENOM" id="CLU_2270464_0_0_1"/>
<evidence type="ECO:0000313" key="2">
    <source>
        <dbReference type="Proteomes" id="UP000030746"/>
    </source>
</evidence>
<dbReference type="AlphaFoldDB" id="V4AJC2"/>
<dbReference type="STRING" id="225164.V4AJC2"/>